<evidence type="ECO:0000313" key="3">
    <source>
        <dbReference type="Proteomes" id="UP000485058"/>
    </source>
</evidence>
<evidence type="ECO:0000313" key="2">
    <source>
        <dbReference type="EMBL" id="GFH32504.1"/>
    </source>
</evidence>
<feature type="region of interest" description="Disordered" evidence="1">
    <location>
        <begin position="34"/>
        <end position="62"/>
    </location>
</feature>
<comment type="caution">
    <text evidence="2">The sequence shown here is derived from an EMBL/GenBank/DDBJ whole genome shotgun (WGS) entry which is preliminary data.</text>
</comment>
<protein>
    <submittedName>
        <fullName evidence="2">Uncharacterized protein</fullName>
    </submittedName>
</protein>
<proteinExistence type="predicted"/>
<keyword evidence="3" id="KW-1185">Reference proteome</keyword>
<name>A0A6A0AKF6_HAELA</name>
<sequence>MLYGRPLGANMTALLVALQSPMSEIHGRMRAAQQPAGASPTPWAEQQVVEEEEWSQGEAGSATTSVVRVKGMLMSPKLAPPYPLGGLLKGQVISQIQDMLKGLMAAAQHAATEDASARSTAAKPVTSSNGPARKSLGVQGLRTARL</sequence>
<dbReference type="EMBL" id="BLLF01006727">
    <property type="protein sequence ID" value="GFH32504.1"/>
    <property type="molecule type" value="Genomic_DNA"/>
</dbReference>
<evidence type="ECO:0000256" key="1">
    <source>
        <dbReference type="SAM" id="MobiDB-lite"/>
    </source>
</evidence>
<organism evidence="2 3">
    <name type="scientific">Haematococcus lacustris</name>
    <name type="common">Green alga</name>
    <name type="synonym">Haematococcus pluvialis</name>
    <dbReference type="NCBI Taxonomy" id="44745"/>
    <lineage>
        <taxon>Eukaryota</taxon>
        <taxon>Viridiplantae</taxon>
        <taxon>Chlorophyta</taxon>
        <taxon>core chlorophytes</taxon>
        <taxon>Chlorophyceae</taxon>
        <taxon>CS clade</taxon>
        <taxon>Chlamydomonadales</taxon>
        <taxon>Haematococcaceae</taxon>
        <taxon>Haematococcus</taxon>
    </lineage>
</organism>
<dbReference type="AlphaFoldDB" id="A0A6A0AKF6"/>
<feature type="region of interest" description="Disordered" evidence="1">
    <location>
        <begin position="107"/>
        <end position="146"/>
    </location>
</feature>
<reference evidence="2 3" key="1">
    <citation type="submission" date="2020-02" db="EMBL/GenBank/DDBJ databases">
        <title>Draft genome sequence of Haematococcus lacustris strain NIES-144.</title>
        <authorList>
            <person name="Morimoto D."/>
            <person name="Nakagawa S."/>
            <person name="Yoshida T."/>
            <person name="Sawayama S."/>
        </authorList>
    </citation>
    <scope>NUCLEOTIDE SEQUENCE [LARGE SCALE GENOMIC DNA]</scope>
    <source>
        <strain evidence="2 3">NIES-144</strain>
    </source>
</reference>
<gene>
    <name evidence="2" type="ORF">HaLaN_31736</name>
</gene>
<dbReference type="Proteomes" id="UP000485058">
    <property type="component" value="Unassembled WGS sequence"/>
</dbReference>
<accession>A0A6A0AKF6</accession>